<keyword evidence="3" id="KW-0963">Cytoplasm</keyword>
<dbReference type="CDD" id="cd23766">
    <property type="entry name" value="IQCG"/>
    <property type="match status" value="1"/>
</dbReference>
<dbReference type="PANTHER" id="PTHR14871:SF1">
    <property type="entry name" value="DYNEIN REGULATORY COMPLEX PROTEIN 9"/>
    <property type="match status" value="1"/>
</dbReference>
<dbReference type="GO" id="GO:0005737">
    <property type="term" value="C:cytoplasm"/>
    <property type="evidence" value="ECO:0007669"/>
    <property type="project" value="TreeGrafter"/>
</dbReference>
<dbReference type="GO" id="GO:0005856">
    <property type="term" value="C:cytoskeleton"/>
    <property type="evidence" value="ECO:0007669"/>
    <property type="project" value="UniProtKB-SubCell"/>
</dbReference>
<keyword evidence="5" id="KW-0966">Cell projection</keyword>
<keyword evidence="8" id="KW-1185">Reference proteome</keyword>
<gene>
    <name evidence="7" type="ORF">TCAL_00069</name>
</gene>
<dbReference type="EMBL" id="VCGU01000004">
    <property type="protein sequence ID" value="TRY77151.1"/>
    <property type="molecule type" value="Genomic_DNA"/>
</dbReference>
<evidence type="ECO:0000313" key="8">
    <source>
        <dbReference type="Proteomes" id="UP000318571"/>
    </source>
</evidence>
<dbReference type="STRING" id="6832.A0A553PHI4"/>
<reference evidence="7 8" key="1">
    <citation type="journal article" date="2018" name="Nat. Ecol. Evol.">
        <title>Genomic signatures of mitonuclear coevolution across populations of Tigriopus californicus.</title>
        <authorList>
            <person name="Barreto F.S."/>
            <person name="Watson E.T."/>
            <person name="Lima T.G."/>
            <person name="Willett C.S."/>
            <person name="Edmands S."/>
            <person name="Li W."/>
            <person name="Burton R.S."/>
        </authorList>
    </citation>
    <scope>NUCLEOTIDE SEQUENCE [LARGE SCALE GENOMIC DNA]</scope>
    <source>
        <strain evidence="7 8">San Diego</strain>
    </source>
</reference>
<dbReference type="AlphaFoldDB" id="A0A553PHI4"/>
<evidence type="ECO:0000256" key="2">
    <source>
        <dbReference type="ARBA" id="ARBA00004316"/>
    </source>
</evidence>
<keyword evidence="6" id="KW-0175">Coiled coil</keyword>
<dbReference type="PROSITE" id="PS50096">
    <property type="entry name" value="IQ"/>
    <property type="match status" value="1"/>
</dbReference>
<dbReference type="GO" id="GO:0031514">
    <property type="term" value="C:motile cilium"/>
    <property type="evidence" value="ECO:0007669"/>
    <property type="project" value="TreeGrafter"/>
</dbReference>
<evidence type="ECO:0000256" key="5">
    <source>
        <dbReference type="ARBA" id="ARBA00023273"/>
    </source>
</evidence>
<evidence type="ECO:0000313" key="7">
    <source>
        <dbReference type="EMBL" id="TRY77151.1"/>
    </source>
</evidence>
<keyword evidence="4" id="KW-0206">Cytoskeleton</keyword>
<evidence type="ECO:0000256" key="1">
    <source>
        <dbReference type="ARBA" id="ARBA00004245"/>
    </source>
</evidence>
<dbReference type="GO" id="GO:0044782">
    <property type="term" value="P:cilium organization"/>
    <property type="evidence" value="ECO:0007669"/>
    <property type="project" value="TreeGrafter"/>
</dbReference>
<evidence type="ECO:0000256" key="4">
    <source>
        <dbReference type="ARBA" id="ARBA00023212"/>
    </source>
</evidence>
<dbReference type="OMA" id="QFEEMTI"/>
<dbReference type="InterPro" id="IPR042618">
    <property type="entry name" value="IQCG"/>
</dbReference>
<name>A0A553PHI4_TIGCA</name>
<evidence type="ECO:0000256" key="6">
    <source>
        <dbReference type="SAM" id="Coils"/>
    </source>
</evidence>
<accession>A0A553PHI4</accession>
<organism evidence="7 8">
    <name type="scientific">Tigriopus californicus</name>
    <name type="common">Marine copepod</name>
    <dbReference type="NCBI Taxonomy" id="6832"/>
    <lineage>
        <taxon>Eukaryota</taxon>
        <taxon>Metazoa</taxon>
        <taxon>Ecdysozoa</taxon>
        <taxon>Arthropoda</taxon>
        <taxon>Crustacea</taxon>
        <taxon>Multicrustacea</taxon>
        <taxon>Hexanauplia</taxon>
        <taxon>Copepoda</taxon>
        <taxon>Harpacticoida</taxon>
        <taxon>Harpacticidae</taxon>
        <taxon>Tigriopus</taxon>
    </lineage>
</organism>
<feature type="coiled-coil region" evidence="6">
    <location>
        <begin position="162"/>
        <end position="210"/>
    </location>
</feature>
<protein>
    <submittedName>
        <fullName evidence="7">Uncharacterized protein</fullName>
    </submittedName>
</protein>
<proteinExistence type="predicted"/>
<dbReference type="PANTHER" id="PTHR14871">
    <property type="entry name" value="DYNEIN REGULATORY COMPLEX PROTEIN 9"/>
    <property type="match status" value="1"/>
</dbReference>
<evidence type="ECO:0000256" key="3">
    <source>
        <dbReference type="ARBA" id="ARBA00022490"/>
    </source>
</evidence>
<comment type="subcellular location">
    <subcellularLocation>
        <location evidence="2">Cell projection</location>
    </subcellularLocation>
    <subcellularLocation>
        <location evidence="1">Cytoplasm</location>
        <location evidence="1">Cytoskeleton</location>
    </subcellularLocation>
</comment>
<dbReference type="Proteomes" id="UP000318571">
    <property type="component" value="Chromosome 5"/>
</dbReference>
<sequence length="264" mass="31823">METNYLQSVMENTYLELDQNRSFFSLQESVGKSQTRANEKRDLKEREIDLRKEISSLRVLISKKTRDAETHILESNLLIAKLKDELTEAKRSTKGEEEFVSRLERVRESERVALFDEEEREMVEKRDNYKRDIEYEHRVTVEIESWLNERRSHLKELLQFWIEKSKVDIATKEGQLQELIANREADLKRKEEAEQRLKEARQYVEAELVRREQIRIEQEEQAVQIKTTVRIQAWWRMMMVRRGLGQFKKKKTNQPEPKKNGLRK</sequence>
<comment type="caution">
    <text evidence="7">The sequence shown here is derived from an EMBL/GenBank/DDBJ whole genome shotgun (WGS) entry which is preliminary data.</text>
</comment>